<dbReference type="PANTHER" id="PTHR15615:SF118">
    <property type="entry name" value="CYCLIN, HYPOTHETICAL (EUROFUNG)"/>
    <property type="match status" value="1"/>
</dbReference>
<keyword evidence="3" id="KW-1185">Reference proteome</keyword>
<evidence type="ECO:0000313" key="3">
    <source>
        <dbReference type="Proteomes" id="UP000770015"/>
    </source>
</evidence>
<comment type="caution">
    <text evidence="2">The sequence shown here is derived from an EMBL/GenBank/DDBJ whole genome shotgun (WGS) entry which is preliminary data.</text>
</comment>
<dbReference type="GO" id="GO:0000307">
    <property type="term" value="C:cyclin-dependent protein kinase holoenzyme complex"/>
    <property type="evidence" value="ECO:0007669"/>
    <property type="project" value="TreeGrafter"/>
</dbReference>
<feature type="region of interest" description="Disordered" evidence="1">
    <location>
        <begin position="606"/>
        <end position="625"/>
    </location>
</feature>
<dbReference type="GO" id="GO:0016538">
    <property type="term" value="F:cyclin-dependent protein serine/threonine kinase regulator activity"/>
    <property type="evidence" value="ECO:0007669"/>
    <property type="project" value="TreeGrafter"/>
</dbReference>
<accession>A0A9P9A7D6</accession>
<sequence length="625" mass="68298">MTTTYQVPPAAPYDHHGMPSYPTTFAPARMPSSMADSVRPAQFSRHPSQHPPAQTQAQIYSQPTPVPRDPASGASHYSALSRYSTKPTTPAGETSIAGEVAATASRRSSQTLIHHSLQIPTRINPKGGNLADFAAEITCLFWFESIDTLRAAETIRSRPPTTAVPQLTKYATPFSAFKKWAYGVLSTTQVTQSVILLALLFIYRLKKINPSVKGRSGSEYRLLTVALMLGNKFLDDNTYTNKTWADVSGISVQEIHVMEVEFLSNMRYSLLATRDEWEEWLNKLACFSEYYERAMRQSVSPVMGTSPVAHAFSSPLPSPTAGLQNGHISYPASTTAAPVQTWSSSFNNAQAMSPLTAKSHLPPSSRKRGLEDDLADHPAKRPTMQPVRNQPVQRPQVVGEQPIRLPVPNLSLNTNAAANSQVPYMAPTTYQATVPAQVSLPPLVPGVRAMATVYPGVNNQMPVQLPLPASAPPQQATVPHPVPHPALTPTNTMAPHVGVMGYGTPSKRHSPGMLAAYGSSPMTDGYHVPSAVHTPMSHSPSVYLQQRPSPYKPVRHVNTLLYPPPSASLHEYHMSMTAPQMHYLPLGRRNDLRTGIVPEYMMMGYRGGPPQQLPPHGHNQMHPSH</sequence>
<dbReference type="SUPFAM" id="SSF47954">
    <property type="entry name" value="Cyclin-like"/>
    <property type="match status" value="1"/>
</dbReference>
<dbReference type="Pfam" id="PF08613">
    <property type="entry name" value="Cyclin"/>
    <property type="match status" value="1"/>
</dbReference>
<dbReference type="GO" id="GO:0005634">
    <property type="term" value="C:nucleus"/>
    <property type="evidence" value="ECO:0007669"/>
    <property type="project" value="TreeGrafter"/>
</dbReference>
<dbReference type="CDD" id="cd20557">
    <property type="entry name" value="CYCLIN_ScPCL1-like"/>
    <property type="match status" value="1"/>
</dbReference>
<protein>
    <submittedName>
        <fullName evidence="2">Cyclin-domain-containing protein</fullName>
    </submittedName>
</protein>
<dbReference type="OrthoDB" id="244495at2759"/>
<dbReference type="EMBL" id="JAGSXJ010000030">
    <property type="protein sequence ID" value="KAH6670345.1"/>
    <property type="molecule type" value="Genomic_DNA"/>
</dbReference>
<feature type="compositionally biased region" description="Polar residues" evidence="1">
    <location>
        <begin position="81"/>
        <end position="92"/>
    </location>
</feature>
<evidence type="ECO:0000256" key="1">
    <source>
        <dbReference type="SAM" id="MobiDB-lite"/>
    </source>
</evidence>
<reference evidence="2" key="1">
    <citation type="journal article" date="2021" name="Nat. Commun.">
        <title>Genetic determinants of endophytism in the Arabidopsis root mycobiome.</title>
        <authorList>
            <person name="Mesny F."/>
            <person name="Miyauchi S."/>
            <person name="Thiergart T."/>
            <person name="Pickel B."/>
            <person name="Atanasova L."/>
            <person name="Karlsson M."/>
            <person name="Huettel B."/>
            <person name="Barry K.W."/>
            <person name="Haridas S."/>
            <person name="Chen C."/>
            <person name="Bauer D."/>
            <person name="Andreopoulos W."/>
            <person name="Pangilinan J."/>
            <person name="LaButti K."/>
            <person name="Riley R."/>
            <person name="Lipzen A."/>
            <person name="Clum A."/>
            <person name="Drula E."/>
            <person name="Henrissat B."/>
            <person name="Kohler A."/>
            <person name="Grigoriev I.V."/>
            <person name="Martin F.M."/>
            <person name="Hacquard S."/>
        </authorList>
    </citation>
    <scope>NUCLEOTIDE SEQUENCE</scope>
    <source>
        <strain evidence="2">MPI-SDFR-AT-0117</strain>
    </source>
</reference>
<feature type="compositionally biased region" description="Polar residues" evidence="1">
    <location>
        <begin position="51"/>
        <end position="63"/>
    </location>
</feature>
<dbReference type="Proteomes" id="UP000770015">
    <property type="component" value="Unassembled WGS sequence"/>
</dbReference>
<feature type="region of interest" description="Disordered" evidence="1">
    <location>
        <begin position="354"/>
        <end position="401"/>
    </location>
</feature>
<dbReference type="InterPro" id="IPR013922">
    <property type="entry name" value="Cyclin_PHO80-like"/>
</dbReference>
<feature type="compositionally biased region" description="Basic and acidic residues" evidence="1">
    <location>
        <begin position="368"/>
        <end position="379"/>
    </location>
</feature>
<name>A0A9P9A7D6_9PEZI</name>
<feature type="compositionally biased region" description="Low complexity" evidence="1">
    <location>
        <begin position="385"/>
        <end position="398"/>
    </location>
</feature>
<dbReference type="GO" id="GO:0019901">
    <property type="term" value="F:protein kinase binding"/>
    <property type="evidence" value="ECO:0007669"/>
    <property type="project" value="InterPro"/>
</dbReference>
<feature type="region of interest" description="Disordered" evidence="1">
    <location>
        <begin position="25"/>
        <end position="94"/>
    </location>
</feature>
<gene>
    <name evidence="2" type="ORF">F5X68DRAFT_141904</name>
</gene>
<dbReference type="AlphaFoldDB" id="A0A9P9A7D6"/>
<evidence type="ECO:0000313" key="2">
    <source>
        <dbReference type="EMBL" id="KAH6670345.1"/>
    </source>
</evidence>
<dbReference type="InterPro" id="IPR036915">
    <property type="entry name" value="Cyclin-like_sf"/>
</dbReference>
<organism evidence="2 3">
    <name type="scientific">Plectosphaerella plurivora</name>
    <dbReference type="NCBI Taxonomy" id="936078"/>
    <lineage>
        <taxon>Eukaryota</taxon>
        <taxon>Fungi</taxon>
        <taxon>Dikarya</taxon>
        <taxon>Ascomycota</taxon>
        <taxon>Pezizomycotina</taxon>
        <taxon>Sordariomycetes</taxon>
        <taxon>Hypocreomycetidae</taxon>
        <taxon>Glomerellales</taxon>
        <taxon>Plectosphaerellaceae</taxon>
        <taxon>Plectosphaerella</taxon>
    </lineage>
</organism>
<dbReference type="PANTHER" id="PTHR15615">
    <property type="match status" value="1"/>
</dbReference>
<proteinExistence type="predicted"/>
<dbReference type="Gene3D" id="1.10.472.10">
    <property type="entry name" value="Cyclin-like"/>
    <property type="match status" value="1"/>
</dbReference>
<feature type="compositionally biased region" description="Low complexity" evidence="1">
    <location>
        <begin position="608"/>
        <end position="618"/>
    </location>
</feature>